<reference evidence="2" key="1">
    <citation type="submission" date="2022-02" db="EMBL/GenBank/DDBJ databases">
        <authorList>
            <person name="Henning P.M."/>
            <person name="McCubbin A.G."/>
            <person name="Shore J.S."/>
        </authorList>
    </citation>
    <scope>NUCLEOTIDE SEQUENCE</scope>
    <source>
        <strain evidence="2">F60SS</strain>
        <tissue evidence="2">Leaves</tissue>
    </source>
</reference>
<name>A0A9Q0JIH9_9ROSI</name>
<protein>
    <recommendedName>
        <fullName evidence="1">Bifunctional inhibitor/plant lipid transfer protein/seed storage helical domain-containing protein</fullName>
    </recommendedName>
</protein>
<keyword evidence="3" id="KW-1185">Reference proteome</keyword>
<dbReference type="Gene3D" id="1.10.110.10">
    <property type="entry name" value="Plant lipid-transfer and hydrophobic proteins"/>
    <property type="match status" value="1"/>
</dbReference>
<dbReference type="CDD" id="cd00010">
    <property type="entry name" value="AAI_LTSS"/>
    <property type="match status" value="1"/>
</dbReference>
<dbReference type="InterPro" id="IPR036312">
    <property type="entry name" value="Bifun_inhib/LTP/seed_sf"/>
</dbReference>
<reference evidence="2" key="2">
    <citation type="journal article" date="2023" name="Plants (Basel)">
        <title>Annotation of the Turnera subulata (Passifloraceae) Draft Genome Reveals the S-Locus Evolved after the Divergence of Turneroideae from Passifloroideae in a Stepwise Manner.</title>
        <authorList>
            <person name="Henning P.M."/>
            <person name="Roalson E.H."/>
            <person name="Mir W."/>
            <person name="McCubbin A.G."/>
            <person name="Shore J.S."/>
        </authorList>
    </citation>
    <scope>NUCLEOTIDE SEQUENCE</scope>
    <source>
        <strain evidence="2">F60SS</strain>
    </source>
</reference>
<organism evidence="2 3">
    <name type="scientific">Turnera subulata</name>
    <dbReference type="NCBI Taxonomy" id="218843"/>
    <lineage>
        <taxon>Eukaryota</taxon>
        <taxon>Viridiplantae</taxon>
        <taxon>Streptophyta</taxon>
        <taxon>Embryophyta</taxon>
        <taxon>Tracheophyta</taxon>
        <taxon>Spermatophyta</taxon>
        <taxon>Magnoliopsida</taxon>
        <taxon>eudicotyledons</taxon>
        <taxon>Gunneridae</taxon>
        <taxon>Pentapetalae</taxon>
        <taxon>rosids</taxon>
        <taxon>fabids</taxon>
        <taxon>Malpighiales</taxon>
        <taxon>Passifloraceae</taxon>
        <taxon>Turnera</taxon>
    </lineage>
</organism>
<accession>A0A9Q0JIH9</accession>
<dbReference type="Pfam" id="PF14368">
    <property type="entry name" value="LTP_2"/>
    <property type="match status" value="1"/>
</dbReference>
<evidence type="ECO:0000259" key="1">
    <source>
        <dbReference type="Pfam" id="PF14368"/>
    </source>
</evidence>
<proteinExistence type="predicted"/>
<dbReference type="OrthoDB" id="664243at2759"/>
<evidence type="ECO:0000313" key="2">
    <source>
        <dbReference type="EMBL" id="KAJ4842879.1"/>
    </source>
</evidence>
<gene>
    <name evidence="2" type="ORF">Tsubulata_003527</name>
</gene>
<sequence>MENQNCAPLIPTVERCDGFLRSTEAAPPVDCCIQLKDLSIDDPECFCRLLGGSNVKEFPSNKTVAAKIVSLCHLESVWAPCPGSSVVQVSPRQGSSSGSFPHRRNDGGKLKADAGWVLVETSSYFLSVTIVICNK</sequence>
<feature type="domain" description="Bifunctional inhibitor/plant lipid transfer protein/seed storage helical" evidence="1">
    <location>
        <begin position="3"/>
        <end position="77"/>
    </location>
</feature>
<dbReference type="InterPro" id="IPR016140">
    <property type="entry name" value="Bifunc_inhib/LTP/seed_store"/>
</dbReference>
<dbReference type="SUPFAM" id="SSF47699">
    <property type="entry name" value="Bifunctional inhibitor/lipid-transfer protein/seed storage 2S albumin"/>
    <property type="match status" value="1"/>
</dbReference>
<evidence type="ECO:0000313" key="3">
    <source>
        <dbReference type="Proteomes" id="UP001141552"/>
    </source>
</evidence>
<dbReference type="EMBL" id="JAKUCV010002368">
    <property type="protein sequence ID" value="KAJ4842879.1"/>
    <property type="molecule type" value="Genomic_DNA"/>
</dbReference>
<comment type="caution">
    <text evidence="2">The sequence shown here is derived from an EMBL/GenBank/DDBJ whole genome shotgun (WGS) entry which is preliminary data.</text>
</comment>
<dbReference type="Proteomes" id="UP001141552">
    <property type="component" value="Unassembled WGS sequence"/>
</dbReference>
<dbReference type="AlphaFoldDB" id="A0A9Q0JIH9"/>